<reference evidence="7" key="1">
    <citation type="submission" date="2023-07" db="EMBL/GenBank/DDBJ databases">
        <title>30 novel species of actinomycetes from the DSMZ collection.</title>
        <authorList>
            <person name="Nouioui I."/>
        </authorList>
    </citation>
    <scope>NUCLEOTIDE SEQUENCE [LARGE SCALE GENOMIC DNA]</scope>
    <source>
        <strain evidence="7">DSM 45055</strain>
    </source>
</reference>
<dbReference type="InterPro" id="IPR011075">
    <property type="entry name" value="TetR_C"/>
</dbReference>
<comment type="caution">
    <text evidence="6">The sequence shown here is derived from an EMBL/GenBank/DDBJ whole genome shotgun (WGS) entry which is preliminary data.</text>
</comment>
<dbReference type="Proteomes" id="UP001183226">
    <property type="component" value="Unassembled WGS sequence"/>
</dbReference>
<keyword evidence="1" id="KW-0805">Transcription regulation</keyword>
<dbReference type="RefSeq" id="WP_311547548.1">
    <property type="nucleotide sequence ID" value="NZ_JAVREK010000034.1"/>
</dbReference>
<keyword evidence="2 4" id="KW-0238">DNA-binding</keyword>
<proteinExistence type="predicted"/>
<dbReference type="PROSITE" id="PS01081">
    <property type="entry name" value="HTH_TETR_1"/>
    <property type="match status" value="1"/>
</dbReference>
<dbReference type="EMBL" id="JAVREK010000034">
    <property type="protein sequence ID" value="MDT0305035.1"/>
    <property type="molecule type" value="Genomic_DNA"/>
</dbReference>
<dbReference type="Pfam" id="PF16859">
    <property type="entry name" value="TetR_C_11"/>
    <property type="match status" value="1"/>
</dbReference>
<feature type="DNA-binding region" description="H-T-H motif" evidence="4">
    <location>
        <begin position="46"/>
        <end position="65"/>
    </location>
</feature>
<evidence type="ECO:0000313" key="6">
    <source>
        <dbReference type="EMBL" id="MDT0305035.1"/>
    </source>
</evidence>
<keyword evidence="7" id="KW-1185">Reference proteome</keyword>
<evidence type="ECO:0000259" key="5">
    <source>
        <dbReference type="PROSITE" id="PS50977"/>
    </source>
</evidence>
<dbReference type="Gene3D" id="1.10.357.10">
    <property type="entry name" value="Tetracycline Repressor, domain 2"/>
    <property type="match status" value="1"/>
</dbReference>
<dbReference type="InterPro" id="IPR001647">
    <property type="entry name" value="HTH_TetR"/>
</dbReference>
<feature type="domain" description="HTH tetR-type" evidence="5">
    <location>
        <begin position="23"/>
        <end position="83"/>
    </location>
</feature>
<dbReference type="InterPro" id="IPR023772">
    <property type="entry name" value="DNA-bd_HTH_TetR-type_CS"/>
</dbReference>
<dbReference type="PROSITE" id="PS50977">
    <property type="entry name" value="HTH_TETR_2"/>
    <property type="match status" value="1"/>
</dbReference>
<organism evidence="6 7">
    <name type="scientific">Streptomonospora wellingtoniae</name>
    <dbReference type="NCBI Taxonomy" id="3075544"/>
    <lineage>
        <taxon>Bacteria</taxon>
        <taxon>Bacillati</taxon>
        <taxon>Actinomycetota</taxon>
        <taxon>Actinomycetes</taxon>
        <taxon>Streptosporangiales</taxon>
        <taxon>Nocardiopsidaceae</taxon>
        <taxon>Streptomonospora</taxon>
    </lineage>
</organism>
<dbReference type="Pfam" id="PF00440">
    <property type="entry name" value="TetR_N"/>
    <property type="match status" value="1"/>
</dbReference>
<dbReference type="InterPro" id="IPR036271">
    <property type="entry name" value="Tet_transcr_reg_TetR-rel_C_sf"/>
</dbReference>
<dbReference type="InterPro" id="IPR050109">
    <property type="entry name" value="HTH-type_TetR-like_transc_reg"/>
</dbReference>
<accession>A0ABU2L0F8</accession>
<evidence type="ECO:0000256" key="2">
    <source>
        <dbReference type="ARBA" id="ARBA00023125"/>
    </source>
</evidence>
<evidence type="ECO:0000256" key="1">
    <source>
        <dbReference type="ARBA" id="ARBA00023015"/>
    </source>
</evidence>
<evidence type="ECO:0000313" key="7">
    <source>
        <dbReference type="Proteomes" id="UP001183226"/>
    </source>
</evidence>
<keyword evidence="3" id="KW-0804">Transcription</keyword>
<dbReference type="InterPro" id="IPR009057">
    <property type="entry name" value="Homeodomain-like_sf"/>
</dbReference>
<dbReference type="Gene3D" id="1.10.10.60">
    <property type="entry name" value="Homeodomain-like"/>
    <property type="match status" value="1"/>
</dbReference>
<dbReference type="PANTHER" id="PTHR30055:SF148">
    <property type="entry name" value="TETR-FAMILY TRANSCRIPTIONAL REGULATOR"/>
    <property type="match status" value="1"/>
</dbReference>
<protein>
    <submittedName>
        <fullName evidence="6">TetR/AcrR family transcriptional regulator</fullName>
    </submittedName>
</protein>
<sequence length="214" mass="22786">MSNAENQPRRGRRAPAGAAVLQKDVTLAIQAAVFTELARHGYGRLSIEAVARRAGVGKTAIYRRWNSKLQMVVEVVSAAAVKVMPVPDTGTLSGDIRELLDAGAQAMRHPLASQIVPDLLAEAARNPDIAETLENALRETQQGLSAVIVKNAVERGDLPADTDAELAFDMVFGPLYWRVAVTRRPASADYLDSLAEGATAALIGAHGPPERSAE</sequence>
<evidence type="ECO:0000256" key="3">
    <source>
        <dbReference type="ARBA" id="ARBA00023163"/>
    </source>
</evidence>
<dbReference type="PANTHER" id="PTHR30055">
    <property type="entry name" value="HTH-TYPE TRANSCRIPTIONAL REGULATOR RUTR"/>
    <property type="match status" value="1"/>
</dbReference>
<name>A0ABU2L0F8_9ACTN</name>
<dbReference type="SUPFAM" id="SSF46689">
    <property type="entry name" value="Homeodomain-like"/>
    <property type="match status" value="1"/>
</dbReference>
<dbReference type="SUPFAM" id="SSF48498">
    <property type="entry name" value="Tetracyclin repressor-like, C-terminal domain"/>
    <property type="match status" value="1"/>
</dbReference>
<gene>
    <name evidence="6" type="ORF">RM446_23175</name>
</gene>
<evidence type="ECO:0000256" key="4">
    <source>
        <dbReference type="PROSITE-ProRule" id="PRU00335"/>
    </source>
</evidence>